<feature type="compositionally biased region" description="Basic and acidic residues" evidence="6">
    <location>
        <begin position="15"/>
        <end position="25"/>
    </location>
</feature>
<evidence type="ECO:0000256" key="4">
    <source>
        <dbReference type="ARBA" id="ARBA00023242"/>
    </source>
</evidence>
<dbReference type="PANTHER" id="PTHR45841">
    <property type="entry name" value="MRNA TURNOVER PROTEIN 4 MRTO4"/>
    <property type="match status" value="1"/>
</dbReference>
<evidence type="ECO:0000256" key="2">
    <source>
        <dbReference type="ARBA" id="ARBA00008889"/>
    </source>
</evidence>
<accession>A0A5J4YS71</accession>
<dbReference type="GO" id="GO:0006364">
    <property type="term" value="P:rRNA processing"/>
    <property type="evidence" value="ECO:0007669"/>
    <property type="project" value="TreeGrafter"/>
</dbReference>
<evidence type="ECO:0000256" key="5">
    <source>
        <dbReference type="RuleBase" id="RU364039"/>
    </source>
</evidence>
<dbReference type="GO" id="GO:0030687">
    <property type="term" value="C:preribosome, large subunit precursor"/>
    <property type="evidence" value="ECO:0007669"/>
    <property type="project" value="TreeGrafter"/>
</dbReference>
<dbReference type="InterPro" id="IPR043164">
    <property type="entry name" value="Ribosomal_uL10-like_insert_sf"/>
</dbReference>
<dbReference type="CDD" id="cd05796">
    <property type="entry name" value="Ribosomal_P0_like"/>
    <property type="match status" value="1"/>
</dbReference>
<dbReference type="Pfam" id="PF17777">
    <property type="entry name" value="RL10P_insert"/>
    <property type="match status" value="1"/>
</dbReference>
<sequence length="221" mass="25191">MTRTKRRRVVSLTQTDKKVASREEKTQRMRQLEKDVDSYKDIYVFRYDNSRNELFKQLRAQLQDTSKIVIGGNKIISLTFGRDKATEYAENLHLLADKLKGQVGLLFTNEPAGEFREFFRTFGVPDFARSGNIATERVVLPKGPQAELFQPSQQATLTKLGLPVELKKGVIIVTSDFVVCNEGDVLTPERAKILEFMGIKMAEFRIHLLACWSRGGAFEEL</sequence>
<comment type="subunit">
    <text evidence="5">Associates with the pre-60S ribosomal particle.</text>
</comment>
<keyword evidence="9" id="KW-1185">Reference proteome</keyword>
<dbReference type="EMBL" id="VRMN01000006">
    <property type="protein sequence ID" value="KAA8493760.1"/>
    <property type="molecule type" value="Genomic_DNA"/>
</dbReference>
<comment type="subcellular location">
    <subcellularLocation>
        <location evidence="5">Cytoplasm</location>
    </subcellularLocation>
    <subcellularLocation>
        <location evidence="5">Nucleus</location>
        <location evidence="5">Nucleolus</location>
    </subcellularLocation>
</comment>
<dbReference type="GO" id="GO:0005737">
    <property type="term" value="C:cytoplasm"/>
    <property type="evidence" value="ECO:0007669"/>
    <property type="project" value="UniProtKB-SubCell"/>
</dbReference>
<dbReference type="InterPro" id="IPR051742">
    <property type="entry name" value="Ribosome_Assembly_uL10"/>
</dbReference>
<reference evidence="9" key="1">
    <citation type="journal article" date="2019" name="Nat. Commun.">
        <title>Expansion of phycobilisome linker gene families in mesophilic red algae.</title>
        <authorList>
            <person name="Lee J."/>
            <person name="Kim D."/>
            <person name="Bhattacharya D."/>
            <person name="Yoon H.S."/>
        </authorList>
    </citation>
    <scope>NUCLEOTIDE SEQUENCE [LARGE SCALE GENOMIC DNA]</scope>
    <source>
        <strain evidence="9">CCMP 1328</strain>
    </source>
</reference>
<evidence type="ECO:0000256" key="3">
    <source>
        <dbReference type="ARBA" id="ARBA00022490"/>
    </source>
</evidence>
<evidence type="ECO:0000256" key="6">
    <source>
        <dbReference type="SAM" id="MobiDB-lite"/>
    </source>
</evidence>
<evidence type="ECO:0000313" key="8">
    <source>
        <dbReference type="EMBL" id="KAA8493760.1"/>
    </source>
</evidence>
<comment type="similarity">
    <text evidence="2 5">Belongs to the universal ribosomal protein uL10 family.</text>
</comment>
<proteinExistence type="inferred from homology"/>
<dbReference type="GO" id="GO:0003723">
    <property type="term" value="F:RNA binding"/>
    <property type="evidence" value="ECO:0007669"/>
    <property type="project" value="TreeGrafter"/>
</dbReference>
<keyword evidence="4 5" id="KW-0539">Nucleus</keyword>
<dbReference type="SUPFAM" id="SSF160369">
    <property type="entry name" value="Ribosomal protein L10-like"/>
    <property type="match status" value="1"/>
</dbReference>
<dbReference type="Gene3D" id="3.90.105.20">
    <property type="match status" value="1"/>
</dbReference>
<dbReference type="Proteomes" id="UP000324585">
    <property type="component" value="Unassembled WGS sequence"/>
</dbReference>
<gene>
    <name evidence="8" type="ORF">FVE85_4897</name>
</gene>
<dbReference type="InterPro" id="IPR001790">
    <property type="entry name" value="Ribosomal_uL10"/>
</dbReference>
<evidence type="ECO:0000313" key="9">
    <source>
        <dbReference type="Proteomes" id="UP000324585"/>
    </source>
</evidence>
<dbReference type="GO" id="GO:0000027">
    <property type="term" value="P:ribosomal large subunit assembly"/>
    <property type="evidence" value="ECO:0007669"/>
    <property type="project" value="InterPro"/>
</dbReference>
<comment type="function">
    <text evidence="1 5">Component of the ribosome assembly machinery. Nuclear paralog of the ribosomal protein P0, it binds pre-60S subunits at an early stage of assembly in the nucleolus, and is replaced by P0 in cytoplasmic pre-60S subunits and mature 80S ribosomes.</text>
</comment>
<dbReference type="Gene3D" id="3.30.70.1730">
    <property type="match status" value="1"/>
</dbReference>
<dbReference type="PANTHER" id="PTHR45841:SF1">
    <property type="entry name" value="MRNA TURNOVER PROTEIN 4 HOMOLOG"/>
    <property type="match status" value="1"/>
</dbReference>
<evidence type="ECO:0000259" key="7">
    <source>
        <dbReference type="Pfam" id="PF17777"/>
    </source>
</evidence>
<dbReference type="OMA" id="LEWAENY"/>
<dbReference type="InterPro" id="IPR043141">
    <property type="entry name" value="Ribosomal_uL10-like_sf"/>
</dbReference>
<keyword evidence="3 5" id="KW-0963">Cytoplasm</keyword>
<dbReference type="AlphaFoldDB" id="A0A5J4YS71"/>
<dbReference type="GO" id="GO:0005730">
    <property type="term" value="C:nucleolus"/>
    <property type="evidence" value="ECO:0007669"/>
    <property type="project" value="UniProtKB-SubCell"/>
</dbReference>
<organism evidence="8 9">
    <name type="scientific">Porphyridium purpureum</name>
    <name type="common">Red alga</name>
    <name type="synonym">Porphyridium cruentum</name>
    <dbReference type="NCBI Taxonomy" id="35688"/>
    <lineage>
        <taxon>Eukaryota</taxon>
        <taxon>Rhodophyta</taxon>
        <taxon>Bangiophyceae</taxon>
        <taxon>Porphyridiales</taxon>
        <taxon>Porphyridiaceae</taxon>
        <taxon>Porphyridium</taxon>
    </lineage>
</organism>
<evidence type="ECO:0000256" key="1">
    <source>
        <dbReference type="ARBA" id="ARBA00004046"/>
    </source>
</evidence>
<dbReference type="Pfam" id="PF00466">
    <property type="entry name" value="Ribosomal_L10"/>
    <property type="match status" value="1"/>
</dbReference>
<dbReference type="InterPro" id="IPR033867">
    <property type="entry name" value="Mrt4"/>
</dbReference>
<feature type="domain" description="Large ribosomal subunit protein uL10-like insertion" evidence="7">
    <location>
        <begin position="128"/>
        <end position="199"/>
    </location>
</feature>
<comment type="caution">
    <text evidence="8">The sequence shown here is derived from an EMBL/GenBank/DDBJ whole genome shotgun (WGS) entry which is preliminary data.</text>
</comment>
<name>A0A5J4YS71_PORPP</name>
<keyword evidence="5" id="KW-0690">Ribosome biogenesis</keyword>
<dbReference type="InterPro" id="IPR040637">
    <property type="entry name" value="Ribosomal_uL10-like_insert"/>
</dbReference>
<protein>
    <recommendedName>
        <fullName evidence="5">Ribosome assembly factor mrt4</fullName>
    </recommendedName>
</protein>
<dbReference type="GO" id="GO:0000956">
    <property type="term" value="P:nuclear-transcribed mRNA catabolic process"/>
    <property type="evidence" value="ECO:0007669"/>
    <property type="project" value="TreeGrafter"/>
</dbReference>
<dbReference type="OrthoDB" id="10262308at2759"/>
<feature type="region of interest" description="Disordered" evidence="6">
    <location>
        <begin position="1"/>
        <end position="25"/>
    </location>
</feature>